<protein>
    <submittedName>
        <fullName evidence="1">Jg17889 protein</fullName>
    </submittedName>
</protein>
<dbReference type="EMBL" id="CAKXAJ010026561">
    <property type="protein sequence ID" value="CAH2270036.1"/>
    <property type="molecule type" value="Genomic_DNA"/>
</dbReference>
<comment type="caution">
    <text evidence="1">The sequence shown here is derived from an EMBL/GenBank/DDBJ whole genome shotgun (WGS) entry which is preliminary data.</text>
</comment>
<proteinExistence type="predicted"/>
<keyword evidence="2" id="KW-1185">Reference proteome</keyword>
<organism evidence="1 2">
    <name type="scientific">Pararge aegeria aegeria</name>
    <dbReference type="NCBI Taxonomy" id="348720"/>
    <lineage>
        <taxon>Eukaryota</taxon>
        <taxon>Metazoa</taxon>
        <taxon>Ecdysozoa</taxon>
        <taxon>Arthropoda</taxon>
        <taxon>Hexapoda</taxon>
        <taxon>Insecta</taxon>
        <taxon>Pterygota</taxon>
        <taxon>Neoptera</taxon>
        <taxon>Endopterygota</taxon>
        <taxon>Lepidoptera</taxon>
        <taxon>Glossata</taxon>
        <taxon>Ditrysia</taxon>
        <taxon>Papilionoidea</taxon>
        <taxon>Nymphalidae</taxon>
        <taxon>Satyrinae</taxon>
        <taxon>Satyrini</taxon>
        <taxon>Parargina</taxon>
        <taxon>Pararge</taxon>
    </lineage>
</organism>
<reference evidence="1" key="1">
    <citation type="submission" date="2022-03" db="EMBL/GenBank/DDBJ databases">
        <authorList>
            <person name="Lindestad O."/>
        </authorList>
    </citation>
    <scope>NUCLEOTIDE SEQUENCE</scope>
</reference>
<dbReference type="AlphaFoldDB" id="A0A8S4SQR6"/>
<gene>
    <name evidence="1" type="primary">jg17889</name>
    <name evidence="1" type="ORF">PAEG_LOCUS27960</name>
</gene>
<sequence>MTARVSCARGVVSHARAQWEGRYRPISTRGACRAKPTTCVLWELNPQPWTEKVKSLHTAPICRRISVFNQLAHQPTLDQRDESKFYTSLERGVLFPTARH</sequence>
<accession>A0A8S4SQR6</accession>
<name>A0A8S4SQR6_9NEOP</name>
<dbReference type="Proteomes" id="UP000838756">
    <property type="component" value="Unassembled WGS sequence"/>
</dbReference>
<evidence type="ECO:0000313" key="1">
    <source>
        <dbReference type="EMBL" id="CAH2270036.1"/>
    </source>
</evidence>
<evidence type="ECO:0000313" key="2">
    <source>
        <dbReference type="Proteomes" id="UP000838756"/>
    </source>
</evidence>